<dbReference type="SUPFAM" id="SSF46785">
    <property type="entry name" value="Winged helix' DNA-binding domain"/>
    <property type="match status" value="1"/>
</dbReference>
<evidence type="ECO:0000313" key="6">
    <source>
        <dbReference type="Proteomes" id="UP000310477"/>
    </source>
</evidence>
<evidence type="ECO:0000256" key="2">
    <source>
        <dbReference type="ARBA" id="ARBA00023125"/>
    </source>
</evidence>
<dbReference type="GO" id="GO:0003700">
    <property type="term" value="F:DNA-binding transcription factor activity"/>
    <property type="evidence" value="ECO:0007669"/>
    <property type="project" value="InterPro"/>
</dbReference>
<dbReference type="EMBL" id="SWBO01000014">
    <property type="protein sequence ID" value="TKB97100.1"/>
    <property type="molecule type" value="Genomic_DNA"/>
</dbReference>
<dbReference type="AlphaFoldDB" id="A0A4U1C1Y3"/>
<dbReference type="RefSeq" id="WP_136878299.1">
    <property type="nucleotide sequence ID" value="NZ_SWBO01000014.1"/>
</dbReference>
<dbReference type="Gene3D" id="1.10.10.10">
    <property type="entry name" value="Winged helix-like DNA-binding domain superfamily/Winged helix DNA-binding domain"/>
    <property type="match status" value="1"/>
</dbReference>
<dbReference type="SMART" id="SM00418">
    <property type="entry name" value="HTH_ARSR"/>
    <property type="match status" value="1"/>
</dbReference>
<protein>
    <submittedName>
        <fullName evidence="5">Helix-turn-helix transcriptional regulator</fullName>
    </submittedName>
</protein>
<proteinExistence type="predicted"/>
<evidence type="ECO:0000313" key="5">
    <source>
        <dbReference type="EMBL" id="TKB97100.1"/>
    </source>
</evidence>
<evidence type="ECO:0000259" key="4">
    <source>
        <dbReference type="PROSITE" id="PS50987"/>
    </source>
</evidence>
<evidence type="ECO:0000256" key="1">
    <source>
        <dbReference type="ARBA" id="ARBA00023015"/>
    </source>
</evidence>
<accession>A0A4U1C1Y3</accession>
<dbReference type="PANTHER" id="PTHR33154:SF33">
    <property type="entry name" value="TRANSCRIPTIONAL REPRESSOR SDPR"/>
    <property type="match status" value="1"/>
</dbReference>
<dbReference type="InterPro" id="IPR036388">
    <property type="entry name" value="WH-like_DNA-bd_sf"/>
</dbReference>
<dbReference type="InterPro" id="IPR051081">
    <property type="entry name" value="HTH_MetalResp_TranReg"/>
</dbReference>
<organism evidence="5 6">
    <name type="scientific">Pedobacter cryotolerans</name>
    <dbReference type="NCBI Taxonomy" id="2571270"/>
    <lineage>
        <taxon>Bacteria</taxon>
        <taxon>Pseudomonadati</taxon>
        <taxon>Bacteroidota</taxon>
        <taxon>Sphingobacteriia</taxon>
        <taxon>Sphingobacteriales</taxon>
        <taxon>Sphingobacteriaceae</taxon>
        <taxon>Pedobacter</taxon>
    </lineage>
</organism>
<keyword evidence="3" id="KW-0804">Transcription</keyword>
<evidence type="ECO:0000256" key="3">
    <source>
        <dbReference type="ARBA" id="ARBA00023163"/>
    </source>
</evidence>
<dbReference type="InterPro" id="IPR036390">
    <property type="entry name" value="WH_DNA-bd_sf"/>
</dbReference>
<sequence length="101" mass="11480">MDQIEVFKALSNKTRLQILAWLKEPDLHFPDYKTTCDKENLGVCVGHIQQKAGLTQSTISEYLSLLQRVGLVTATRMGKWTYYKRNEAAFTALSKIISSDI</sequence>
<keyword evidence="6" id="KW-1185">Reference proteome</keyword>
<dbReference type="PROSITE" id="PS50987">
    <property type="entry name" value="HTH_ARSR_2"/>
    <property type="match status" value="1"/>
</dbReference>
<dbReference type="InterPro" id="IPR011991">
    <property type="entry name" value="ArsR-like_HTH"/>
</dbReference>
<dbReference type="GO" id="GO:0003677">
    <property type="term" value="F:DNA binding"/>
    <property type="evidence" value="ECO:0007669"/>
    <property type="project" value="UniProtKB-KW"/>
</dbReference>
<comment type="caution">
    <text evidence="5">The sequence shown here is derived from an EMBL/GenBank/DDBJ whole genome shotgun (WGS) entry which is preliminary data.</text>
</comment>
<keyword evidence="1" id="KW-0805">Transcription regulation</keyword>
<keyword evidence="2" id="KW-0238">DNA-binding</keyword>
<dbReference type="Proteomes" id="UP000310477">
    <property type="component" value="Unassembled WGS sequence"/>
</dbReference>
<reference evidence="5 6" key="1">
    <citation type="submission" date="2019-04" db="EMBL/GenBank/DDBJ databases">
        <title>Pedobacter sp. AR-2-6 sp. nov., isolated from Arctic soil.</title>
        <authorList>
            <person name="Dahal R.H."/>
            <person name="Kim D.-U."/>
        </authorList>
    </citation>
    <scope>NUCLEOTIDE SEQUENCE [LARGE SCALE GENOMIC DNA]</scope>
    <source>
        <strain evidence="5 6">AR-2-6</strain>
    </source>
</reference>
<gene>
    <name evidence="5" type="ORF">FA045_17075</name>
</gene>
<name>A0A4U1C1Y3_9SPHI</name>
<dbReference type="PANTHER" id="PTHR33154">
    <property type="entry name" value="TRANSCRIPTIONAL REGULATOR, ARSR FAMILY"/>
    <property type="match status" value="1"/>
</dbReference>
<feature type="domain" description="HTH arsR-type" evidence="4">
    <location>
        <begin position="1"/>
        <end position="101"/>
    </location>
</feature>
<dbReference type="CDD" id="cd00090">
    <property type="entry name" value="HTH_ARSR"/>
    <property type="match status" value="1"/>
</dbReference>
<dbReference type="InterPro" id="IPR001845">
    <property type="entry name" value="HTH_ArsR_DNA-bd_dom"/>
</dbReference>
<dbReference type="OrthoDB" id="9790747at2"/>